<dbReference type="GO" id="GO:0016740">
    <property type="term" value="F:transferase activity"/>
    <property type="evidence" value="ECO:0007669"/>
    <property type="project" value="UniProtKB-KW"/>
</dbReference>
<protein>
    <recommendedName>
        <fullName evidence="3">FAD:protein FMN transferase</fullName>
        <ecNumber evidence="2">2.7.1.180</ecNumber>
    </recommendedName>
    <alternativeName>
        <fullName evidence="9">Flavin transferase</fullName>
    </alternativeName>
</protein>
<dbReference type="PROSITE" id="PS51318">
    <property type="entry name" value="TAT"/>
    <property type="match status" value="1"/>
</dbReference>
<evidence type="ECO:0000256" key="10">
    <source>
        <dbReference type="ARBA" id="ARBA00048540"/>
    </source>
</evidence>
<organism evidence="12 13">
    <name type="scientific">Litoreibacter albidus</name>
    <dbReference type="NCBI Taxonomy" id="670155"/>
    <lineage>
        <taxon>Bacteria</taxon>
        <taxon>Pseudomonadati</taxon>
        <taxon>Pseudomonadota</taxon>
        <taxon>Alphaproteobacteria</taxon>
        <taxon>Rhodobacterales</taxon>
        <taxon>Roseobacteraceae</taxon>
        <taxon>Litoreibacter</taxon>
    </lineage>
</organism>
<keyword evidence="4" id="KW-0285">Flavoprotein</keyword>
<feature type="signal peptide" evidence="11">
    <location>
        <begin position="1"/>
        <end position="24"/>
    </location>
</feature>
<evidence type="ECO:0000256" key="9">
    <source>
        <dbReference type="ARBA" id="ARBA00031306"/>
    </source>
</evidence>
<keyword evidence="7" id="KW-0274">FAD</keyword>
<feature type="chain" id="PRO_5039925641" description="FAD:protein FMN transferase" evidence="11">
    <location>
        <begin position="25"/>
        <end position="292"/>
    </location>
</feature>
<keyword evidence="13" id="KW-1185">Reference proteome</keyword>
<evidence type="ECO:0000256" key="8">
    <source>
        <dbReference type="ARBA" id="ARBA00022842"/>
    </source>
</evidence>
<dbReference type="PANTHER" id="PTHR30040:SF2">
    <property type="entry name" value="FAD:PROTEIN FMN TRANSFERASE"/>
    <property type="match status" value="1"/>
</dbReference>
<evidence type="ECO:0000313" key="13">
    <source>
        <dbReference type="Proteomes" id="UP000199441"/>
    </source>
</evidence>
<evidence type="ECO:0000256" key="6">
    <source>
        <dbReference type="ARBA" id="ARBA00022723"/>
    </source>
</evidence>
<reference evidence="13" key="1">
    <citation type="submission" date="2016-10" db="EMBL/GenBank/DDBJ databases">
        <authorList>
            <person name="Varghese N."/>
            <person name="Submissions S."/>
        </authorList>
    </citation>
    <scope>NUCLEOTIDE SEQUENCE [LARGE SCALE GENOMIC DNA]</scope>
    <source>
        <strain evidence="13">DSM 26922</strain>
    </source>
</reference>
<dbReference type="Pfam" id="PF02424">
    <property type="entry name" value="ApbE"/>
    <property type="match status" value="1"/>
</dbReference>
<dbReference type="InterPro" id="IPR024932">
    <property type="entry name" value="ApbE"/>
</dbReference>
<dbReference type="EMBL" id="FNOI01000007">
    <property type="protein sequence ID" value="SDX42624.1"/>
    <property type="molecule type" value="Genomic_DNA"/>
</dbReference>
<dbReference type="EC" id="2.7.1.180" evidence="2"/>
<comment type="catalytic activity">
    <reaction evidence="10">
        <text>L-threonyl-[protein] + FAD = FMN-L-threonyl-[protein] + AMP + H(+)</text>
        <dbReference type="Rhea" id="RHEA:36847"/>
        <dbReference type="Rhea" id="RHEA-COMP:11060"/>
        <dbReference type="Rhea" id="RHEA-COMP:11061"/>
        <dbReference type="ChEBI" id="CHEBI:15378"/>
        <dbReference type="ChEBI" id="CHEBI:30013"/>
        <dbReference type="ChEBI" id="CHEBI:57692"/>
        <dbReference type="ChEBI" id="CHEBI:74257"/>
        <dbReference type="ChEBI" id="CHEBI:456215"/>
        <dbReference type="EC" id="2.7.1.180"/>
    </reaction>
</comment>
<evidence type="ECO:0000256" key="4">
    <source>
        <dbReference type="ARBA" id="ARBA00022630"/>
    </source>
</evidence>
<evidence type="ECO:0000256" key="11">
    <source>
        <dbReference type="SAM" id="SignalP"/>
    </source>
</evidence>
<evidence type="ECO:0000256" key="2">
    <source>
        <dbReference type="ARBA" id="ARBA00011955"/>
    </source>
</evidence>
<dbReference type="InterPro" id="IPR006311">
    <property type="entry name" value="TAT_signal"/>
</dbReference>
<evidence type="ECO:0000256" key="3">
    <source>
        <dbReference type="ARBA" id="ARBA00016337"/>
    </source>
</evidence>
<keyword evidence="12" id="KW-0449">Lipoprotein</keyword>
<keyword evidence="6" id="KW-0479">Metal-binding</keyword>
<dbReference type="GO" id="GO:0046872">
    <property type="term" value="F:metal ion binding"/>
    <property type="evidence" value="ECO:0007669"/>
    <property type="project" value="UniProtKB-KW"/>
</dbReference>
<dbReference type="OrthoDB" id="9778595at2"/>
<dbReference type="AlphaFoldDB" id="A0A1H3BMP9"/>
<comment type="cofactor">
    <cofactor evidence="1">
        <name>Mg(2+)</name>
        <dbReference type="ChEBI" id="CHEBI:18420"/>
    </cofactor>
</comment>
<evidence type="ECO:0000256" key="5">
    <source>
        <dbReference type="ARBA" id="ARBA00022679"/>
    </source>
</evidence>
<dbReference type="RefSeq" id="WP_089947910.1">
    <property type="nucleotide sequence ID" value="NZ_FNOI01000007.1"/>
</dbReference>
<proteinExistence type="predicted"/>
<evidence type="ECO:0000256" key="7">
    <source>
        <dbReference type="ARBA" id="ARBA00022827"/>
    </source>
</evidence>
<evidence type="ECO:0000313" key="12">
    <source>
        <dbReference type="EMBL" id="SDX42624.1"/>
    </source>
</evidence>
<name>A0A1H3BMP9_9RHOB</name>
<keyword evidence="11" id="KW-0732">Signal</keyword>
<dbReference type="Proteomes" id="UP000199441">
    <property type="component" value="Unassembled WGS sequence"/>
</dbReference>
<dbReference type="InterPro" id="IPR003374">
    <property type="entry name" value="ApbE-like_sf"/>
</dbReference>
<dbReference type="STRING" id="670155.SAMN04488001_3187"/>
<dbReference type="PANTHER" id="PTHR30040">
    <property type="entry name" value="THIAMINE BIOSYNTHESIS LIPOPROTEIN APBE"/>
    <property type="match status" value="1"/>
</dbReference>
<keyword evidence="8" id="KW-0460">Magnesium</keyword>
<gene>
    <name evidence="12" type="ORF">SAMN04488001_3187</name>
</gene>
<dbReference type="Gene3D" id="3.10.520.10">
    <property type="entry name" value="ApbE-like domains"/>
    <property type="match status" value="1"/>
</dbReference>
<accession>A0A1H3BMP9</accession>
<evidence type="ECO:0000256" key="1">
    <source>
        <dbReference type="ARBA" id="ARBA00001946"/>
    </source>
</evidence>
<keyword evidence="5" id="KW-0808">Transferase</keyword>
<dbReference type="SUPFAM" id="SSF143631">
    <property type="entry name" value="ApbE-like"/>
    <property type="match status" value="1"/>
</dbReference>
<sequence length="292" mass="30749">MTLTRRRFMTVSAAFACAPNAAHAHSWKGRAFGADIAITIRGGADAAAALRDARRVMSEVEALFNLYDPSSALSRLNAVGHLEGPEPWFLELMTAADRIHKLTDGLFDPTVQRLWKARAAGRVVGASGTGGDWGKVKLDARRIVLGKSQALTFNGIAQGFATDKVTEVLRAHGLGDVLVNIGEHRGVGGPWRLELSDPVHGSLGMRTLTTGAIATSSPNATPLPGGGHIVHPTARPQWSTVSVEAASAVLADGLSTALVLAPLELVKRIVSEGQISRVTLVDRSGDLTTFSA</sequence>